<accession>A0A1B2DZF8</accession>
<evidence type="ECO:0000259" key="2">
    <source>
        <dbReference type="Pfam" id="PF18705"/>
    </source>
</evidence>
<dbReference type="Pfam" id="PF18705">
    <property type="entry name" value="DUF5643"/>
    <property type="match status" value="1"/>
</dbReference>
<feature type="domain" description="DUF5643" evidence="2">
    <location>
        <begin position="184"/>
        <end position="284"/>
    </location>
</feature>
<dbReference type="EMBL" id="CP016809">
    <property type="protein sequence ID" value="ANY73081.1"/>
    <property type="molecule type" value="Genomic_DNA"/>
</dbReference>
<keyword evidence="1" id="KW-0732">Signal</keyword>
<name>A0A1B2DZF8_9BACL</name>
<sequence>MKKVYKVMSSVALAGMIISGAAWGTAQAATQPSAKAQSAVSERVTQEGVTLSVAKALYDGNHVRIELKRSGKGFDGKLVGGEIDEKTGDYMRDKGSISNIKMAINGKSINEYGGGDHAKRPTLVWGPKGNDTAVIYLTDASQLGGNLEAFPDKFQLTAEVDLEGYKKPFKLKIPVQKTAEKPVVVKPNVTKTSGNVTLKLNKAALTSTSSRLQLIMEGYKQHPEANQDILFDFVDDQGHIIERISGSGTDENNAKGDMYYDFVLEAVGKSAKSITVKPFKPVVIDDGSGRFKVDANGEIVKQYIQELEMTVSVKK</sequence>
<organism evidence="3">
    <name type="scientific">Paenibacillus ihbetae</name>
    <dbReference type="NCBI Taxonomy" id="1870820"/>
    <lineage>
        <taxon>Bacteria</taxon>
        <taxon>Bacillati</taxon>
        <taxon>Bacillota</taxon>
        <taxon>Bacilli</taxon>
        <taxon>Bacillales</taxon>
        <taxon>Paenibacillaceae</taxon>
        <taxon>Paenibacillus</taxon>
    </lineage>
</organism>
<gene>
    <name evidence="3" type="ORF">BBD41_11035</name>
</gene>
<feature type="chain" id="PRO_5008535356" description="DUF5643 domain-containing protein" evidence="1">
    <location>
        <begin position="29"/>
        <end position="315"/>
    </location>
</feature>
<evidence type="ECO:0000313" key="3">
    <source>
        <dbReference type="EMBL" id="ANY73081.1"/>
    </source>
</evidence>
<dbReference type="AlphaFoldDB" id="A0A1B2DZF8"/>
<protein>
    <recommendedName>
        <fullName evidence="2">DUF5643 domain-containing protein</fullName>
    </recommendedName>
</protein>
<proteinExistence type="predicted"/>
<dbReference type="RefSeq" id="WP_099477629.1">
    <property type="nucleotide sequence ID" value="NZ_CP016809.1"/>
</dbReference>
<dbReference type="KEGG" id="pib:BBD41_11035"/>
<evidence type="ECO:0000256" key="1">
    <source>
        <dbReference type="SAM" id="SignalP"/>
    </source>
</evidence>
<feature type="signal peptide" evidence="1">
    <location>
        <begin position="1"/>
        <end position="28"/>
    </location>
</feature>
<dbReference type="InterPro" id="IPR040680">
    <property type="entry name" value="DUF5643"/>
</dbReference>
<reference evidence="3" key="1">
    <citation type="submission" date="2016-08" db="EMBL/GenBank/DDBJ databases">
        <title>Complete Genome Seqeunce of Paenibacillus sp. nov. IHBB 9852 from high altitute lake of Indian trans-Himalayas.</title>
        <authorList>
            <person name="Kiran S."/>
            <person name="Swarnkar M.K."/>
            <person name="Rana A."/>
            <person name="Tewari R."/>
            <person name="Gulati A."/>
        </authorList>
    </citation>
    <scope>NUCLEOTIDE SEQUENCE [LARGE SCALE GENOMIC DNA]</scope>
    <source>
        <strain evidence="3">IHBB 9852</strain>
    </source>
</reference>